<evidence type="ECO:0000256" key="1">
    <source>
        <dbReference type="SAM" id="MobiDB-lite"/>
    </source>
</evidence>
<protein>
    <submittedName>
        <fullName evidence="2">Uncharacterized protein</fullName>
    </submittedName>
</protein>
<dbReference type="AlphaFoldDB" id="A0A8H7AMY0"/>
<accession>A0A8H7AMY0</accession>
<keyword evidence="3" id="KW-1185">Reference proteome</keyword>
<feature type="compositionally biased region" description="Polar residues" evidence="1">
    <location>
        <begin position="74"/>
        <end position="85"/>
    </location>
</feature>
<dbReference type="Proteomes" id="UP000606974">
    <property type="component" value="Unassembled WGS sequence"/>
</dbReference>
<dbReference type="EMBL" id="JAACFV010000031">
    <property type="protein sequence ID" value="KAF7510349.1"/>
    <property type="molecule type" value="Genomic_DNA"/>
</dbReference>
<sequence length="85" mass="9391">MSISLFFTPVVFAFVVWLIICKRSTAPTLSSFEAHRYLLLYHRNLKISALSWEATDTGCSGSPTTGHDLDKNSMLAQGLSNSPQL</sequence>
<gene>
    <name evidence="2" type="ORF">GJ744_006845</name>
</gene>
<reference evidence="2" key="1">
    <citation type="submission" date="2020-02" db="EMBL/GenBank/DDBJ databases">
        <authorList>
            <person name="Palmer J.M."/>
        </authorList>
    </citation>
    <scope>NUCLEOTIDE SEQUENCE</scope>
    <source>
        <strain evidence="2">EPUS1.4</strain>
        <tissue evidence="2">Thallus</tissue>
    </source>
</reference>
<evidence type="ECO:0000313" key="3">
    <source>
        <dbReference type="Proteomes" id="UP000606974"/>
    </source>
</evidence>
<name>A0A8H7AMY0_9EURO</name>
<comment type="caution">
    <text evidence="2">The sequence shown here is derived from an EMBL/GenBank/DDBJ whole genome shotgun (WGS) entry which is preliminary data.</text>
</comment>
<evidence type="ECO:0000313" key="2">
    <source>
        <dbReference type="EMBL" id="KAF7510349.1"/>
    </source>
</evidence>
<feature type="region of interest" description="Disordered" evidence="1">
    <location>
        <begin position="58"/>
        <end position="85"/>
    </location>
</feature>
<proteinExistence type="predicted"/>
<organism evidence="2 3">
    <name type="scientific">Endocarpon pusillum</name>
    <dbReference type="NCBI Taxonomy" id="364733"/>
    <lineage>
        <taxon>Eukaryota</taxon>
        <taxon>Fungi</taxon>
        <taxon>Dikarya</taxon>
        <taxon>Ascomycota</taxon>
        <taxon>Pezizomycotina</taxon>
        <taxon>Eurotiomycetes</taxon>
        <taxon>Chaetothyriomycetidae</taxon>
        <taxon>Verrucariales</taxon>
        <taxon>Verrucariaceae</taxon>
        <taxon>Endocarpon</taxon>
    </lineage>
</organism>